<sequence>MTAFIALTTGGKVFDRLYCAGSTSAPRARRMLGLSPERPSHSRGSVMSSTFFIPAVNIIGAGCIDEAMLAIRKYGFLKALIVTDAGLAKAGVASQVAGLLVEQGIDSVVYDGARPNPTIANVENGLALLRERQCDFVISLGGGSPHDCAKGIALCASNGGHISDYEGVDRSARPQLPLIAINTTAGTASEMTRFCIITDEARHVKMAIIDRNVTPLLSVNDPNMMVAMPKSLTAATGMDALTHAIEAYVSTAATPITDACALQAMSLIANNLREAVSNGTNITARENMAYAQFLAGMAFNNASLGYVHAMAHQLGGFYDLPHGVCNAVLLPHVQRFNASVSAARLTDVAHAMGASVRGLSPEEGAHAAIEAIGALSAAVEIPAGLTALGVKEEDFPVLAANALKDACGFTNPRPADLEQIQELFRQAL</sequence>
<dbReference type="InterPro" id="IPR039697">
    <property type="entry name" value="Alcohol_dehydrogenase_Fe"/>
</dbReference>
<dbReference type="Gene3D" id="1.20.1090.10">
    <property type="entry name" value="Dehydroquinate synthase-like - alpha domain"/>
    <property type="match status" value="1"/>
</dbReference>
<dbReference type="GO" id="GO:0046872">
    <property type="term" value="F:metal ion binding"/>
    <property type="evidence" value="ECO:0007669"/>
    <property type="project" value="InterPro"/>
</dbReference>
<dbReference type="PROSITE" id="PS00060">
    <property type="entry name" value="ADH_IRON_2"/>
    <property type="match status" value="1"/>
</dbReference>
<protein>
    <submittedName>
        <fullName evidence="7">Alcohol dehydrogenase II</fullName>
    </submittedName>
</protein>
<dbReference type="PANTHER" id="PTHR11496:SF102">
    <property type="entry name" value="ALCOHOL DEHYDROGENASE 4"/>
    <property type="match status" value="1"/>
</dbReference>
<dbReference type="SUPFAM" id="SSF56796">
    <property type="entry name" value="Dehydroquinate synthase-like"/>
    <property type="match status" value="1"/>
</dbReference>
<evidence type="ECO:0000256" key="4">
    <source>
        <dbReference type="ARBA" id="ARBA00023027"/>
    </source>
</evidence>
<evidence type="ECO:0000313" key="7">
    <source>
        <dbReference type="EMBL" id="RMP12134.1"/>
    </source>
</evidence>
<evidence type="ECO:0000256" key="3">
    <source>
        <dbReference type="ARBA" id="ARBA00023002"/>
    </source>
</evidence>
<proteinExistence type="inferred from homology"/>
<organism evidence="7 8">
    <name type="scientific">Pseudomonas syringae pv. delphinii</name>
    <dbReference type="NCBI Taxonomy" id="192088"/>
    <lineage>
        <taxon>Bacteria</taxon>
        <taxon>Pseudomonadati</taxon>
        <taxon>Pseudomonadota</taxon>
        <taxon>Gammaproteobacteria</taxon>
        <taxon>Pseudomonadales</taxon>
        <taxon>Pseudomonadaceae</taxon>
        <taxon>Pseudomonas</taxon>
    </lineage>
</organism>
<dbReference type="FunFam" id="1.20.1090.10:FF:000001">
    <property type="entry name" value="Aldehyde-alcohol dehydrogenase"/>
    <property type="match status" value="1"/>
</dbReference>
<dbReference type="AlphaFoldDB" id="A0A3M4B0W1"/>
<dbReference type="EMBL" id="RBQG01000184">
    <property type="protein sequence ID" value="RMP12134.1"/>
    <property type="molecule type" value="Genomic_DNA"/>
</dbReference>
<dbReference type="GO" id="GO:0004022">
    <property type="term" value="F:alcohol dehydrogenase (NAD+) activity"/>
    <property type="evidence" value="ECO:0007669"/>
    <property type="project" value="TreeGrafter"/>
</dbReference>
<dbReference type="PANTHER" id="PTHR11496">
    <property type="entry name" value="ALCOHOL DEHYDROGENASE"/>
    <property type="match status" value="1"/>
</dbReference>
<dbReference type="Proteomes" id="UP000267908">
    <property type="component" value="Unassembled WGS sequence"/>
</dbReference>
<dbReference type="InterPro" id="IPR001670">
    <property type="entry name" value="ADH_Fe/GldA"/>
</dbReference>
<dbReference type="InterPro" id="IPR056798">
    <property type="entry name" value="ADH_Fe_C"/>
</dbReference>
<feature type="domain" description="Fe-containing alcohol dehydrogenase-like C-terminal" evidence="6">
    <location>
        <begin position="233"/>
        <end position="427"/>
    </location>
</feature>
<comment type="similarity">
    <text evidence="2">Belongs to the iron-containing alcohol dehydrogenase family.</text>
</comment>
<name>A0A3M4B0W1_9PSED</name>
<dbReference type="InterPro" id="IPR018211">
    <property type="entry name" value="ADH_Fe_CS"/>
</dbReference>
<comment type="cofactor">
    <cofactor evidence="1">
        <name>Fe cation</name>
        <dbReference type="ChEBI" id="CHEBI:24875"/>
    </cofactor>
</comment>
<keyword evidence="4" id="KW-0520">NAD</keyword>
<comment type="caution">
    <text evidence="7">The sequence shown here is derived from an EMBL/GenBank/DDBJ whole genome shotgun (WGS) entry which is preliminary data.</text>
</comment>
<reference evidence="7 8" key="1">
    <citation type="submission" date="2018-08" db="EMBL/GenBank/DDBJ databases">
        <title>Recombination of ecologically and evolutionarily significant loci maintains genetic cohesion in the Pseudomonas syringae species complex.</title>
        <authorList>
            <person name="Dillon M."/>
            <person name="Thakur S."/>
            <person name="Almeida R.N.D."/>
            <person name="Weir B.S."/>
            <person name="Guttman D.S."/>
        </authorList>
    </citation>
    <scope>NUCLEOTIDE SEQUENCE [LARGE SCALE GENOMIC DNA]</scope>
    <source>
        <strain evidence="7 8">ICMP 4330</strain>
    </source>
</reference>
<evidence type="ECO:0000256" key="2">
    <source>
        <dbReference type="ARBA" id="ARBA00007358"/>
    </source>
</evidence>
<dbReference type="NCBIfam" id="NF007363">
    <property type="entry name" value="PRK09860.1"/>
    <property type="match status" value="1"/>
</dbReference>
<evidence type="ECO:0000259" key="5">
    <source>
        <dbReference type="Pfam" id="PF00465"/>
    </source>
</evidence>
<dbReference type="CDD" id="cd08188">
    <property type="entry name" value="PDDH"/>
    <property type="match status" value="1"/>
</dbReference>
<dbReference type="Gene3D" id="3.40.50.1970">
    <property type="match status" value="1"/>
</dbReference>
<dbReference type="FunFam" id="3.40.50.1970:FF:000003">
    <property type="entry name" value="Alcohol dehydrogenase, iron-containing"/>
    <property type="match status" value="1"/>
</dbReference>
<evidence type="ECO:0000259" key="6">
    <source>
        <dbReference type="Pfam" id="PF25137"/>
    </source>
</evidence>
<dbReference type="Pfam" id="PF00465">
    <property type="entry name" value="Fe-ADH"/>
    <property type="match status" value="1"/>
</dbReference>
<keyword evidence="3" id="KW-0560">Oxidoreductase</keyword>
<dbReference type="Pfam" id="PF25137">
    <property type="entry name" value="ADH_Fe_C"/>
    <property type="match status" value="1"/>
</dbReference>
<gene>
    <name evidence="7" type="ORF">ALQ28_04358</name>
</gene>
<evidence type="ECO:0000256" key="1">
    <source>
        <dbReference type="ARBA" id="ARBA00001962"/>
    </source>
</evidence>
<evidence type="ECO:0000313" key="8">
    <source>
        <dbReference type="Proteomes" id="UP000267908"/>
    </source>
</evidence>
<feature type="domain" description="Alcohol dehydrogenase iron-type/glycerol dehydrogenase GldA" evidence="5">
    <location>
        <begin position="56"/>
        <end position="222"/>
    </location>
</feature>
<dbReference type="PROSITE" id="PS00913">
    <property type="entry name" value="ADH_IRON_1"/>
    <property type="match status" value="1"/>
</dbReference>
<accession>A0A3M4B0W1</accession>